<dbReference type="InterPro" id="IPR024511">
    <property type="entry name" value="Frtz"/>
</dbReference>
<evidence type="ECO:0000313" key="13">
    <source>
        <dbReference type="Proteomes" id="UP001652642"/>
    </source>
</evidence>
<dbReference type="RefSeq" id="XP_072859965.1">
    <property type="nucleotide sequence ID" value="XM_073003864.1"/>
</dbReference>
<sequence length="752" mass="86333">MTVFLSEMHLWSLRNTLHVEEQDIGIFHYYDKKEPEPPINFGYFHLKQQFAESRDYPWILKNKRPEKLRDTLKELEELMQNRQCVLSKWRSKSICQLLFHSGVLVSLSLSGPQLEEVVIDRTLMGKLISDTISDAVLTDTFMILSFWEQSKLCFIQFTKKANSPDVNKKLEKISSMDFKISYIDMPVLGSRRQKQHLAINSVEDRVICWWSAVKDEVWPWAPISSERERANLLFLKLEHGNLEVLSYIRTTGDPLDVTFSVFHPYQIHSVEQYFTEDQEPIADSCIYECVGNKVQCVAVTKIPLISKAISCCRNSTEDKLVVGCDDSSIVLYEAYRQVTLSAQTELVPELLCCHPRGAIIVVGHSQGEIQVFDMALSPIKMQLLAEDLSPKSTLPFSKHFNVSSSLSQIQWAAPRTSYQSMADTDIHDLLLLRFDQGPVGVLHFKTGVISRGQLGLVEIIQEYIHQDEIYDAINILSGMNWNTMGHQCYVSLSAIVNYLLRQKLTPTTEAQLEASLGTFYAPTRPLSQTTVLEYRDQISRYARRFFHHLLRHQRFEKAFLLAVDIGARDLFMDIHYFALDKGELALAEVAKKKANDIDTESITTGVEIPRCRSREDVLNETFMNLTTLTQEESKVQGNPPPSSTNAQFFTRMTYNSSTREMEKREFEFVTKLDTTQQRDKPAPWCQTEMPEEAHDEQVKSVKIKFPKSSHIKSTIFLLALLLSNHLYSIFSMPGALQCARRWVFVSGRKIMI</sequence>
<evidence type="ECO:0000256" key="12">
    <source>
        <dbReference type="ARBA" id="ARBA00023273"/>
    </source>
</evidence>
<evidence type="ECO:0000256" key="5">
    <source>
        <dbReference type="ARBA" id="ARBA00022490"/>
    </source>
</evidence>
<evidence type="ECO:0000256" key="6">
    <source>
        <dbReference type="ARBA" id="ARBA00022574"/>
    </source>
</evidence>
<evidence type="ECO:0000256" key="1">
    <source>
        <dbReference type="ARBA" id="ARBA00004236"/>
    </source>
</evidence>
<keyword evidence="12" id="KW-0966">Cell projection</keyword>
<proteinExistence type="inferred from homology"/>
<reference evidence="13 14" key="1">
    <citation type="submission" date="2025-05" db="UniProtKB">
        <authorList>
            <consortium name="RefSeq"/>
        </authorList>
    </citation>
    <scope>NUCLEOTIDE SEQUENCE [LARGE SCALE GENOMIC DNA]</scope>
</reference>
<keyword evidence="9" id="KW-0969">Cilium</keyword>
<dbReference type="Proteomes" id="UP001652642">
    <property type="component" value="Chromosome 1"/>
</dbReference>
<protein>
    <submittedName>
        <fullName evidence="14 15">WD repeat-containing and planar cell polarity effector protein fritz homolog isoform X1</fullName>
    </submittedName>
</protein>
<dbReference type="SUPFAM" id="SSF50978">
    <property type="entry name" value="WD40 repeat-like"/>
    <property type="match status" value="1"/>
</dbReference>
<keyword evidence="7" id="KW-0677">Repeat</keyword>
<keyword evidence="10" id="KW-0472">Membrane</keyword>
<gene>
    <name evidence="14 15" type="primary">WDPCP</name>
</gene>
<evidence type="ECO:0000256" key="8">
    <source>
        <dbReference type="ARBA" id="ARBA00022794"/>
    </source>
</evidence>
<keyword evidence="4" id="KW-1003">Cell membrane</keyword>
<evidence type="ECO:0000256" key="11">
    <source>
        <dbReference type="ARBA" id="ARBA00023212"/>
    </source>
</evidence>
<comment type="similarity">
    <text evidence="3">Belongs to the WD repeat fritz family.</text>
</comment>
<dbReference type="Pfam" id="PF11768">
    <property type="entry name" value="Frtz"/>
    <property type="match status" value="1"/>
</dbReference>
<keyword evidence="6" id="KW-0853">WD repeat</keyword>
<comment type="subcellular location">
    <subcellularLocation>
        <location evidence="1">Cell membrane</location>
    </subcellularLocation>
    <subcellularLocation>
        <location evidence="2">Cytoplasm</location>
        <location evidence="2">Cytoskeleton</location>
        <location evidence="2">Cilium axoneme</location>
    </subcellularLocation>
</comment>
<dbReference type="GeneID" id="110084204"/>
<evidence type="ECO:0000313" key="14">
    <source>
        <dbReference type="RefSeq" id="XP_072859965.1"/>
    </source>
</evidence>
<evidence type="ECO:0000256" key="9">
    <source>
        <dbReference type="ARBA" id="ARBA00023069"/>
    </source>
</evidence>
<evidence type="ECO:0000256" key="2">
    <source>
        <dbReference type="ARBA" id="ARBA00004430"/>
    </source>
</evidence>
<dbReference type="InterPro" id="IPR036322">
    <property type="entry name" value="WD40_repeat_dom_sf"/>
</dbReference>
<dbReference type="PANTHER" id="PTHR13667">
    <property type="entry name" value="HOMOLOC-13"/>
    <property type="match status" value="1"/>
</dbReference>
<dbReference type="RefSeq" id="XP_072859972.1">
    <property type="nucleotide sequence ID" value="XM_073003871.1"/>
</dbReference>
<keyword evidence="13" id="KW-1185">Reference proteome</keyword>
<keyword evidence="5" id="KW-0963">Cytoplasm</keyword>
<evidence type="ECO:0000256" key="4">
    <source>
        <dbReference type="ARBA" id="ARBA00022475"/>
    </source>
</evidence>
<name>A0ABM5GQR4_9SAUR</name>
<evidence type="ECO:0000313" key="15">
    <source>
        <dbReference type="RefSeq" id="XP_072859972.1"/>
    </source>
</evidence>
<dbReference type="PANTHER" id="PTHR13667:SF5">
    <property type="entry name" value="WD REPEAT-CONTAINING AND PLANAR CELL POLARITY EFFECTOR PROTEIN FRITZ HOMOLOG"/>
    <property type="match status" value="1"/>
</dbReference>
<evidence type="ECO:0000256" key="10">
    <source>
        <dbReference type="ARBA" id="ARBA00023136"/>
    </source>
</evidence>
<organism evidence="13 15">
    <name type="scientific">Pogona vitticeps</name>
    <name type="common">central bearded dragon</name>
    <dbReference type="NCBI Taxonomy" id="103695"/>
    <lineage>
        <taxon>Eukaryota</taxon>
        <taxon>Metazoa</taxon>
        <taxon>Chordata</taxon>
        <taxon>Craniata</taxon>
        <taxon>Vertebrata</taxon>
        <taxon>Euteleostomi</taxon>
        <taxon>Lepidosauria</taxon>
        <taxon>Squamata</taxon>
        <taxon>Bifurcata</taxon>
        <taxon>Unidentata</taxon>
        <taxon>Episquamata</taxon>
        <taxon>Toxicofera</taxon>
        <taxon>Iguania</taxon>
        <taxon>Acrodonta</taxon>
        <taxon>Agamidae</taxon>
        <taxon>Amphibolurinae</taxon>
        <taxon>Pogona</taxon>
    </lineage>
</organism>
<accession>A0ABM5GQR4</accession>
<keyword evidence="8" id="KW-0970">Cilium biogenesis/degradation</keyword>
<evidence type="ECO:0000256" key="3">
    <source>
        <dbReference type="ARBA" id="ARBA00006059"/>
    </source>
</evidence>
<keyword evidence="11" id="KW-0206">Cytoskeleton</keyword>
<evidence type="ECO:0000256" key="7">
    <source>
        <dbReference type="ARBA" id="ARBA00022737"/>
    </source>
</evidence>